<keyword evidence="2" id="KW-1185">Reference proteome</keyword>
<evidence type="ECO:0000313" key="2">
    <source>
        <dbReference type="Proteomes" id="UP000586095"/>
    </source>
</evidence>
<dbReference type="RefSeq" id="WP_185987562.1">
    <property type="nucleotide sequence ID" value="NZ_BAAALZ010000001.1"/>
</dbReference>
<evidence type="ECO:0000313" key="1">
    <source>
        <dbReference type="EMBL" id="NYD27734.1"/>
    </source>
</evidence>
<proteinExistence type="predicted"/>
<name>A0A852RHR0_9MICO</name>
<protein>
    <submittedName>
        <fullName evidence="1">Uncharacterized protein</fullName>
    </submittedName>
</protein>
<reference evidence="1 2" key="1">
    <citation type="submission" date="2020-07" db="EMBL/GenBank/DDBJ databases">
        <title>Sequencing the genomes of 1000 actinobacteria strains.</title>
        <authorList>
            <person name="Klenk H.-P."/>
        </authorList>
    </citation>
    <scope>NUCLEOTIDE SEQUENCE [LARGE SCALE GENOMIC DNA]</scope>
    <source>
        <strain evidence="1 2">DSM 17380</strain>
    </source>
</reference>
<dbReference type="Proteomes" id="UP000586095">
    <property type="component" value="Unassembled WGS sequence"/>
</dbReference>
<dbReference type="AlphaFoldDB" id="A0A852RHR0"/>
<dbReference type="EMBL" id="JACCBD010000001">
    <property type="protein sequence ID" value="NYD27734.1"/>
    <property type="molecule type" value="Genomic_DNA"/>
</dbReference>
<gene>
    <name evidence="1" type="ORF">BJ960_002537</name>
</gene>
<organism evidence="1 2">
    <name type="scientific">Leucobacter aridicollis</name>
    <dbReference type="NCBI Taxonomy" id="283878"/>
    <lineage>
        <taxon>Bacteria</taxon>
        <taxon>Bacillati</taxon>
        <taxon>Actinomycetota</taxon>
        <taxon>Actinomycetes</taxon>
        <taxon>Micrococcales</taxon>
        <taxon>Microbacteriaceae</taxon>
        <taxon>Leucobacter</taxon>
    </lineage>
</organism>
<accession>A0A852RHR0</accession>
<comment type="caution">
    <text evidence="1">The sequence shown here is derived from an EMBL/GenBank/DDBJ whole genome shotgun (WGS) entry which is preliminary data.</text>
</comment>
<sequence length="508" mass="56609">MELLERADMPEGALRIDVQLAGGAPIIRVAGGPYSGVIYGVEELVQRVASVGPAGVSVPVVAVERTPKLAYRTFWTWDHSTNWELSQVGHQEIGVFNPYGKPPGGFLKDYKRMVDFCSRHQIAAIVIYGFFRDSHGGVEAAKELTRYARERGVRILPGVAIGAYGGVYWEGDHRYNLATYLRDNPEMAADMERGVGFQLADLSFPLNFPQSDYTRTACPSEPANIQWMADALEWLVETVEPGGVNIEGGDYGVCGCPRCVTRRGEREAASRRDNDAEFWSHADMADNFPKLFDAARSGGDDLWVYCELQWDNLLDPAAHAPLEALPKGGIYQHTFNRAYWERAKDELTAQHVHDLPTQANVIRSQFACQWNGDERTERYAFNAPVFADLAKTSADVGMRGLTVWGEPSPYHVSAELSYLAFGRFGFDPTLSWAEFMRGDVAPRLGGEAEAEVFVARMTELDANQVLPVERLRAIRDDALDAARGVTGEAIRRWSWLADRANQRLYMGQ</sequence>